<sequence>MPEREPGCAQVAKKARGILAWISNSVASRTRAGIVLLYLALVRIPYCPDLNKGVSDIVGVQGIPLVALEGLGPGQGGLGPWHRAQEDTGFDPSPWERLPALQDESQATRV</sequence>
<accession>A0A3M0K141</accession>
<evidence type="ECO:0000313" key="2">
    <source>
        <dbReference type="EMBL" id="RMC04974.1"/>
    </source>
</evidence>
<protein>
    <submittedName>
        <fullName evidence="2">Uncharacterized protein</fullName>
    </submittedName>
</protein>
<comment type="caution">
    <text evidence="2">The sequence shown here is derived from an EMBL/GenBank/DDBJ whole genome shotgun (WGS) entry which is preliminary data.</text>
</comment>
<dbReference type="EMBL" id="QRBI01000123">
    <property type="protein sequence ID" value="RMC04974.1"/>
    <property type="molecule type" value="Genomic_DNA"/>
</dbReference>
<proteinExistence type="predicted"/>
<organism evidence="2 3">
    <name type="scientific">Hirundo rustica rustica</name>
    <dbReference type="NCBI Taxonomy" id="333673"/>
    <lineage>
        <taxon>Eukaryota</taxon>
        <taxon>Metazoa</taxon>
        <taxon>Chordata</taxon>
        <taxon>Craniata</taxon>
        <taxon>Vertebrata</taxon>
        <taxon>Euteleostomi</taxon>
        <taxon>Archelosauria</taxon>
        <taxon>Archosauria</taxon>
        <taxon>Dinosauria</taxon>
        <taxon>Saurischia</taxon>
        <taxon>Theropoda</taxon>
        <taxon>Coelurosauria</taxon>
        <taxon>Aves</taxon>
        <taxon>Neognathae</taxon>
        <taxon>Neoaves</taxon>
        <taxon>Telluraves</taxon>
        <taxon>Australaves</taxon>
        <taxon>Passeriformes</taxon>
        <taxon>Sylvioidea</taxon>
        <taxon>Hirundinidae</taxon>
        <taxon>Hirundo</taxon>
    </lineage>
</organism>
<name>A0A3M0K141_HIRRU</name>
<dbReference type="OrthoDB" id="276744at2759"/>
<dbReference type="AlphaFoldDB" id="A0A3M0K141"/>
<reference evidence="2 3" key="1">
    <citation type="submission" date="2018-07" db="EMBL/GenBank/DDBJ databases">
        <title>A high quality draft genome assembly of the barn swallow (H. rustica rustica).</title>
        <authorList>
            <person name="Formenti G."/>
            <person name="Chiara M."/>
            <person name="Poveda L."/>
            <person name="Francoijs K.-J."/>
            <person name="Bonisoli-Alquati A."/>
            <person name="Canova L."/>
            <person name="Gianfranceschi L."/>
            <person name="Horner D.S."/>
            <person name="Saino N."/>
        </authorList>
    </citation>
    <scope>NUCLEOTIDE SEQUENCE [LARGE SCALE GENOMIC DNA]</scope>
    <source>
        <strain evidence="2">Chelidonia</strain>
        <tissue evidence="2">Blood</tissue>
    </source>
</reference>
<dbReference type="Proteomes" id="UP000269221">
    <property type="component" value="Unassembled WGS sequence"/>
</dbReference>
<keyword evidence="3" id="KW-1185">Reference proteome</keyword>
<gene>
    <name evidence="2" type="ORF">DUI87_18154</name>
</gene>
<feature type="region of interest" description="Disordered" evidence="1">
    <location>
        <begin position="77"/>
        <end position="110"/>
    </location>
</feature>
<evidence type="ECO:0000313" key="3">
    <source>
        <dbReference type="Proteomes" id="UP000269221"/>
    </source>
</evidence>
<evidence type="ECO:0000256" key="1">
    <source>
        <dbReference type="SAM" id="MobiDB-lite"/>
    </source>
</evidence>